<reference evidence="2" key="1">
    <citation type="submission" date="2024-06" db="EMBL/GenBank/DDBJ databases">
        <title>Multi-omics analyses provide insights into the biosynthesis of the anticancer antibiotic pleurotin in Hohenbuehelia grisea.</title>
        <authorList>
            <person name="Weaver J.A."/>
            <person name="Alberti F."/>
        </authorList>
    </citation>
    <scope>NUCLEOTIDE SEQUENCE [LARGE SCALE GENOMIC DNA]</scope>
    <source>
        <strain evidence="2">T-177</strain>
    </source>
</reference>
<accession>A0ABR3JZH6</accession>
<dbReference type="Proteomes" id="UP001556367">
    <property type="component" value="Unassembled WGS sequence"/>
</dbReference>
<keyword evidence="2" id="KW-1185">Reference proteome</keyword>
<sequence>MRGDFRKLIEGCLVACRGTKARATYIVSVESFLKRRRTFSKPSAKPAPLAFLERTEVTAPTFTSTVDQACTSAMTNVDVRGGGNKPPRYHFLRFLLSPLQTEKCFRSPGRV</sequence>
<gene>
    <name evidence="1" type="ORF">HGRIS_005544</name>
</gene>
<dbReference type="EMBL" id="JASNQZ010000001">
    <property type="protein sequence ID" value="KAL0960506.1"/>
    <property type="molecule type" value="Genomic_DNA"/>
</dbReference>
<name>A0ABR3JZH6_9AGAR</name>
<protein>
    <submittedName>
        <fullName evidence="1">Uncharacterized protein</fullName>
    </submittedName>
</protein>
<evidence type="ECO:0000313" key="1">
    <source>
        <dbReference type="EMBL" id="KAL0960506.1"/>
    </source>
</evidence>
<proteinExistence type="predicted"/>
<organism evidence="1 2">
    <name type="scientific">Hohenbuehelia grisea</name>
    <dbReference type="NCBI Taxonomy" id="104357"/>
    <lineage>
        <taxon>Eukaryota</taxon>
        <taxon>Fungi</taxon>
        <taxon>Dikarya</taxon>
        <taxon>Basidiomycota</taxon>
        <taxon>Agaricomycotina</taxon>
        <taxon>Agaricomycetes</taxon>
        <taxon>Agaricomycetidae</taxon>
        <taxon>Agaricales</taxon>
        <taxon>Pleurotineae</taxon>
        <taxon>Pleurotaceae</taxon>
        <taxon>Hohenbuehelia</taxon>
    </lineage>
</organism>
<comment type="caution">
    <text evidence="1">The sequence shown here is derived from an EMBL/GenBank/DDBJ whole genome shotgun (WGS) entry which is preliminary data.</text>
</comment>
<evidence type="ECO:0000313" key="2">
    <source>
        <dbReference type="Proteomes" id="UP001556367"/>
    </source>
</evidence>